<dbReference type="Proteomes" id="UP000594263">
    <property type="component" value="Unplaced"/>
</dbReference>
<evidence type="ECO:0000256" key="6">
    <source>
        <dbReference type="ARBA" id="ARBA00022729"/>
    </source>
</evidence>
<dbReference type="InterPro" id="IPR032872">
    <property type="entry name" value="WAK_assoc_C"/>
</dbReference>
<dbReference type="GO" id="GO:0016020">
    <property type="term" value="C:membrane"/>
    <property type="evidence" value="ECO:0007669"/>
    <property type="project" value="UniProtKB-SubCell"/>
</dbReference>
<keyword evidence="12" id="KW-0325">Glycoprotein</keyword>
<evidence type="ECO:0000256" key="8">
    <source>
        <dbReference type="ARBA" id="ARBA00022777"/>
    </source>
</evidence>
<evidence type="ECO:0000256" key="16">
    <source>
        <dbReference type="SAM" id="SignalP"/>
    </source>
</evidence>
<comment type="catalytic activity">
    <reaction evidence="13">
        <text>L-threonyl-[protein] + ATP = O-phospho-L-threonyl-[protein] + ADP + H(+)</text>
        <dbReference type="Rhea" id="RHEA:46608"/>
        <dbReference type="Rhea" id="RHEA-COMP:11060"/>
        <dbReference type="Rhea" id="RHEA-COMP:11605"/>
        <dbReference type="ChEBI" id="CHEBI:15378"/>
        <dbReference type="ChEBI" id="CHEBI:30013"/>
        <dbReference type="ChEBI" id="CHEBI:30616"/>
        <dbReference type="ChEBI" id="CHEBI:61977"/>
        <dbReference type="ChEBI" id="CHEBI:456216"/>
        <dbReference type="EC" id="2.7.11.1"/>
    </reaction>
</comment>
<protein>
    <recommendedName>
        <fullName evidence="2">non-specific serine/threonine protein kinase</fullName>
        <ecNumber evidence="2">2.7.11.1</ecNumber>
    </recommendedName>
</protein>
<keyword evidence="3" id="KW-0723">Serine/threonine-protein kinase</keyword>
<dbReference type="GO" id="GO:0005524">
    <property type="term" value="F:ATP binding"/>
    <property type="evidence" value="ECO:0007669"/>
    <property type="project" value="UniProtKB-UniRule"/>
</dbReference>
<dbReference type="Gene3D" id="3.30.200.20">
    <property type="entry name" value="Phosphorylase Kinase, domain 1"/>
    <property type="match status" value="1"/>
</dbReference>
<comment type="catalytic activity">
    <reaction evidence="14">
        <text>L-seryl-[protein] + ATP = O-phospho-L-seryl-[protein] + ADP + H(+)</text>
        <dbReference type="Rhea" id="RHEA:17989"/>
        <dbReference type="Rhea" id="RHEA-COMP:9863"/>
        <dbReference type="Rhea" id="RHEA-COMP:11604"/>
        <dbReference type="ChEBI" id="CHEBI:15378"/>
        <dbReference type="ChEBI" id="CHEBI:29999"/>
        <dbReference type="ChEBI" id="CHEBI:30616"/>
        <dbReference type="ChEBI" id="CHEBI:83421"/>
        <dbReference type="ChEBI" id="CHEBI:456216"/>
        <dbReference type="EC" id="2.7.11.1"/>
    </reaction>
</comment>
<keyword evidence="4" id="KW-0808">Transferase</keyword>
<dbReference type="FunFam" id="3.30.200.20:FF:000178">
    <property type="entry name" value="serine/threonine-protein kinase PBS1-like"/>
    <property type="match status" value="1"/>
</dbReference>
<dbReference type="InterPro" id="IPR017441">
    <property type="entry name" value="Protein_kinase_ATP_BS"/>
</dbReference>
<name>A0A7N1A3Q9_KALFE</name>
<evidence type="ECO:0000256" key="1">
    <source>
        <dbReference type="ARBA" id="ARBA00004479"/>
    </source>
</evidence>
<feature type="binding site" evidence="15">
    <location>
        <position position="352"/>
    </location>
    <ligand>
        <name>ATP</name>
        <dbReference type="ChEBI" id="CHEBI:30616"/>
    </ligand>
</feature>
<evidence type="ECO:0000256" key="11">
    <source>
        <dbReference type="ARBA" id="ARBA00023136"/>
    </source>
</evidence>
<sequence length="642" mass="71661">MRNLCSIILLALLCLLPGSGDRVQCDSDALYSSCRIPYPCGDLTIVYPFWGADRLQHCGPPDFKLDCGPDRTTITIGSVVYRVNSISFVNQTLRIARWDYVESICPDKYANTTLDSDIFTYSRQDVSVTLLYDCVPVEDASPQYYPFNCSKDPTDIQLAYTGLTGNTIGKLQASCKHIVEVPVSESAVDSYPKQDIQASKEVLNQGFDVVWASNYDKMCNDCELSGGRCGYDVTTSGFSCHCVDRSYNLKCGAAYSQKSSIIKKLVKPLGFSACGLTFIVIVIIMLRAKKAKKENSKVITDFLRKNESLILRRYKYWEIKKITRSFRDKLGQGGFGSVYKGVLKDGRQVAVKILSSTKCDGGEDFMNEVASISRTSHVNIVSLIGFCTNGSKRALIYEFMANGSLEKFIYEERLSGGRRVLTWDKLHSIAVGIAQGLEYLHRGCNTRIVHFDIKPHNILLDEDFCPKISDFELAKVCPRKDSAVSMLGARGTVGYIAPEQVCLNFGQVSYKSDVYSYGMMILEMVGGRKNVDAQVENASEVYFPRWIYKRLLLDQELALNVIIDEEDKVQAKKMIIVGLWCIQTDPAQRPPMSQVVEMLQGSIESLPAPPKPYLYSPPSSSQHSLAAIWTSSTFTTVSNHHE</sequence>
<dbReference type="EnsemblPlants" id="Kaladp0076s0006.1.v1.1">
    <property type="protein sequence ID" value="Kaladp0076s0006.1.v1.1"/>
    <property type="gene ID" value="Kaladp0076s0006.v1.1"/>
</dbReference>
<dbReference type="Gramene" id="Kaladp0076s0006.1.v1.1">
    <property type="protein sequence ID" value="Kaladp0076s0006.1.v1.1"/>
    <property type="gene ID" value="Kaladp0076s0006.v1.1"/>
</dbReference>
<dbReference type="SMART" id="SM00220">
    <property type="entry name" value="S_TKc"/>
    <property type="match status" value="1"/>
</dbReference>
<dbReference type="InterPro" id="IPR025287">
    <property type="entry name" value="WAK_GUB"/>
</dbReference>
<dbReference type="InterPro" id="IPR011009">
    <property type="entry name" value="Kinase-like_dom_sf"/>
</dbReference>
<dbReference type="PROSITE" id="PS00107">
    <property type="entry name" value="PROTEIN_KINASE_ATP"/>
    <property type="match status" value="1"/>
</dbReference>
<dbReference type="AlphaFoldDB" id="A0A7N1A3Q9"/>
<dbReference type="EC" id="2.7.11.1" evidence="2"/>
<evidence type="ECO:0000256" key="14">
    <source>
        <dbReference type="ARBA" id="ARBA00048679"/>
    </source>
</evidence>
<keyword evidence="11" id="KW-0472">Membrane</keyword>
<keyword evidence="6 16" id="KW-0732">Signal</keyword>
<dbReference type="GO" id="GO:0004674">
    <property type="term" value="F:protein serine/threonine kinase activity"/>
    <property type="evidence" value="ECO:0007669"/>
    <property type="project" value="UniProtKB-KW"/>
</dbReference>
<dbReference type="SUPFAM" id="SSF56112">
    <property type="entry name" value="Protein kinase-like (PK-like)"/>
    <property type="match status" value="1"/>
</dbReference>
<dbReference type="InterPro" id="IPR000719">
    <property type="entry name" value="Prot_kinase_dom"/>
</dbReference>
<dbReference type="PROSITE" id="PS00108">
    <property type="entry name" value="PROTEIN_KINASE_ST"/>
    <property type="match status" value="1"/>
</dbReference>
<organism evidence="18 19">
    <name type="scientific">Kalanchoe fedtschenkoi</name>
    <name type="common">Lavender scallops</name>
    <name type="synonym">South American air plant</name>
    <dbReference type="NCBI Taxonomy" id="63787"/>
    <lineage>
        <taxon>Eukaryota</taxon>
        <taxon>Viridiplantae</taxon>
        <taxon>Streptophyta</taxon>
        <taxon>Embryophyta</taxon>
        <taxon>Tracheophyta</taxon>
        <taxon>Spermatophyta</taxon>
        <taxon>Magnoliopsida</taxon>
        <taxon>eudicotyledons</taxon>
        <taxon>Gunneridae</taxon>
        <taxon>Pentapetalae</taxon>
        <taxon>Saxifragales</taxon>
        <taxon>Crassulaceae</taxon>
        <taxon>Kalanchoe</taxon>
    </lineage>
</organism>
<dbReference type="Pfam" id="PF13947">
    <property type="entry name" value="GUB_WAK_bind"/>
    <property type="match status" value="1"/>
</dbReference>
<dbReference type="InterPro" id="IPR008271">
    <property type="entry name" value="Ser/Thr_kinase_AS"/>
</dbReference>
<feature type="chain" id="PRO_5029633248" description="non-specific serine/threonine protein kinase" evidence="16">
    <location>
        <begin position="21"/>
        <end position="642"/>
    </location>
</feature>
<comment type="subcellular location">
    <subcellularLocation>
        <location evidence="1">Membrane</location>
        <topology evidence="1">Single-pass type I membrane protein</topology>
    </subcellularLocation>
</comment>
<evidence type="ECO:0000256" key="10">
    <source>
        <dbReference type="ARBA" id="ARBA00022989"/>
    </source>
</evidence>
<proteinExistence type="predicted"/>
<accession>A0A7N1A3Q9</accession>
<evidence type="ECO:0000256" key="12">
    <source>
        <dbReference type="ARBA" id="ARBA00023180"/>
    </source>
</evidence>
<evidence type="ECO:0000256" key="9">
    <source>
        <dbReference type="ARBA" id="ARBA00022840"/>
    </source>
</evidence>
<evidence type="ECO:0000256" key="15">
    <source>
        <dbReference type="PROSITE-ProRule" id="PRU10141"/>
    </source>
</evidence>
<keyword evidence="10" id="KW-1133">Transmembrane helix</keyword>
<evidence type="ECO:0000259" key="17">
    <source>
        <dbReference type="PROSITE" id="PS50011"/>
    </source>
</evidence>
<dbReference type="FunFam" id="1.10.510.10:FF:000590">
    <property type="entry name" value="PR5-like receptor kinase"/>
    <property type="match status" value="1"/>
</dbReference>
<keyword evidence="7 15" id="KW-0547">Nucleotide-binding</keyword>
<evidence type="ECO:0000256" key="7">
    <source>
        <dbReference type="ARBA" id="ARBA00022741"/>
    </source>
</evidence>
<dbReference type="GO" id="GO:0030247">
    <property type="term" value="F:polysaccharide binding"/>
    <property type="evidence" value="ECO:0007669"/>
    <property type="project" value="InterPro"/>
</dbReference>
<dbReference type="PANTHER" id="PTHR27009">
    <property type="entry name" value="RUST RESISTANCE KINASE LR10-RELATED"/>
    <property type="match status" value="1"/>
</dbReference>
<dbReference type="InterPro" id="IPR045874">
    <property type="entry name" value="LRK10/LRL21-25-like"/>
</dbReference>
<feature type="signal peptide" evidence="16">
    <location>
        <begin position="1"/>
        <end position="20"/>
    </location>
</feature>
<keyword evidence="8" id="KW-0418">Kinase</keyword>
<evidence type="ECO:0000313" key="19">
    <source>
        <dbReference type="Proteomes" id="UP000594263"/>
    </source>
</evidence>
<keyword evidence="9 15" id="KW-0067">ATP-binding</keyword>
<feature type="domain" description="Protein kinase" evidence="17">
    <location>
        <begin position="324"/>
        <end position="614"/>
    </location>
</feature>
<dbReference type="Pfam" id="PF14380">
    <property type="entry name" value="WAK_assoc"/>
    <property type="match status" value="1"/>
</dbReference>
<evidence type="ECO:0000256" key="2">
    <source>
        <dbReference type="ARBA" id="ARBA00012513"/>
    </source>
</evidence>
<reference evidence="18" key="1">
    <citation type="submission" date="2021-01" db="UniProtKB">
        <authorList>
            <consortium name="EnsemblPlants"/>
        </authorList>
    </citation>
    <scope>IDENTIFICATION</scope>
</reference>
<evidence type="ECO:0000256" key="13">
    <source>
        <dbReference type="ARBA" id="ARBA00047899"/>
    </source>
</evidence>
<dbReference type="Gene3D" id="1.10.510.10">
    <property type="entry name" value="Transferase(Phosphotransferase) domain 1"/>
    <property type="match status" value="1"/>
</dbReference>
<keyword evidence="5" id="KW-0812">Transmembrane</keyword>
<dbReference type="Pfam" id="PF00069">
    <property type="entry name" value="Pkinase"/>
    <property type="match status" value="1"/>
</dbReference>
<keyword evidence="19" id="KW-1185">Reference proteome</keyword>
<dbReference type="OMA" id="CWFRTKI"/>
<dbReference type="CDD" id="cd14066">
    <property type="entry name" value="STKc_IRAK"/>
    <property type="match status" value="1"/>
</dbReference>
<evidence type="ECO:0000313" key="18">
    <source>
        <dbReference type="EnsemblPlants" id="Kaladp0076s0006.1.v1.1"/>
    </source>
</evidence>
<evidence type="ECO:0000256" key="5">
    <source>
        <dbReference type="ARBA" id="ARBA00022692"/>
    </source>
</evidence>
<evidence type="ECO:0000256" key="4">
    <source>
        <dbReference type="ARBA" id="ARBA00022679"/>
    </source>
</evidence>
<evidence type="ECO:0000256" key="3">
    <source>
        <dbReference type="ARBA" id="ARBA00022527"/>
    </source>
</evidence>
<dbReference type="PROSITE" id="PS50011">
    <property type="entry name" value="PROTEIN_KINASE_DOM"/>
    <property type="match status" value="1"/>
</dbReference>